<evidence type="ECO:0000313" key="3">
    <source>
        <dbReference type="Proteomes" id="UP000032503"/>
    </source>
</evidence>
<dbReference type="EMBL" id="FUYG01000003">
    <property type="protein sequence ID" value="SKA89344.1"/>
    <property type="molecule type" value="Genomic_DNA"/>
</dbReference>
<name>A0A1T4XII7_9MICO</name>
<organism evidence="2 4">
    <name type="scientific">Agreia bicolorata</name>
    <dbReference type="NCBI Taxonomy" id="110935"/>
    <lineage>
        <taxon>Bacteria</taxon>
        <taxon>Bacillati</taxon>
        <taxon>Actinomycetota</taxon>
        <taxon>Actinomycetes</taxon>
        <taxon>Micrococcales</taxon>
        <taxon>Microbacteriaceae</taxon>
        <taxon>Agreia</taxon>
    </lineage>
</organism>
<dbReference type="Proteomes" id="UP000032503">
    <property type="component" value="Unassembled WGS sequence"/>
</dbReference>
<dbReference type="RefSeq" id="WP_044439735.1">
    <property type="nucleotide sequence ID" value="NZ_FUYG01000003.1"/>
</dbReference>
<sequence>MTDQTTETTADAIGFGYAEIAYLLKRMSTPEAEMSARVLRLTEEMQSDVLPVAGASSLLGRGFATVVDEEIEVGEAALPVAYALGRATLWTEITLIHDEIADTVVHVESDPVSLLMQPRTLLTWFVFAQDPDVSGPDAELEIVQEHVRQHPGGTAMLRARVDGAESLLLVRPDGTKWAVGTVVEGEPDVVERTGLTDHELRDAIAELRTTVTSLP</sequence>
<protein>
    <submittedName>
        <fullName evidence="2">Uncharacterized protein</fullName>
    </submittedName>
</protein>
<gene>
    <name evidence="2" type="ORF">SAMN06295879_1180</name>
    <name evidence="1" type="ORF">TZ00_04900</name>
</gene>
<evidence type="ECO:0000313" key="2">
    <source>
        <dbReference type="EMBL" id="SKA89344.1"/>
    </source>
</evidence>
<reference evidence="1" key="2">
    <citation type="submission" date="2015-02" db="EMBL/GenBank/DDBJ databases">
        <authorList>
            <person name="Vasilyev I.Y."/>
            <person name="Siniagina M.N."/>
            <person name="Malanin S.Y."/>
            <person name="Boulygina E.A."/>
            <person name="Grygoryeva T.V."/>
            <person name="Yarullina D.R."/>
            <person name="Ilinskaya O.N."/>
        </authorList>
    </citation>
    <scope>NUCLEOTIDE SEQUENCE</scope>
    <source>
        <strain evidence="1">VKM Ac-1804</strain>
    </source>
</reference>
<evidence type="ECO:0000313" key="1">
    <source>
        <dbReference type="EMBL" id="KJC64959.1"/>
    </source>
</evidence>
<accession>A0A1T4XII7</accession>
<evidence type="ECO:0000313" key="4">
    <source>
        <dbReference type="Proteomes" id="UP000189735"/>
    </source>
</evidence>
<dbReference type="Proteomes" id="UP000189735">
    <property type="component" value="Unassembled WGS sequence"/>
</dbReference>
<dbReference type="AlphaFoldDB" id="A0A1T4XII7"/>
<reference evidence="1 3" key="1">
    <citation type="journal article" date="2001" name="Int. J. Syst. Evol. Microbiol.">
        <title>Agreia bicolorata gen. nov., sp. nov., to accommodate actinobacteria isolated from narrow reed grass infected by the nematode Heteroanguina graminophila.</title>
        <authorList>
            <person name="Evtushenko L.I."/>
            <person name="Dorofeeva L.V."/>
            <person name="Dobrovolskaya T.G."/>
            <person name="Streshinskaya G.M."/>
            <person name="Subbotin S.A."/>
            <person name="Tiedje J.M."/>
        </authorList>
    </citation>
    <scope>NUCLEOTIDE SEQUENCE [LARGE SCALE GENOMIC DNA]</scope>
    <source>
        <strain evidence="1 3">VKM Ac-1804</strain>
    </source>
</reference>
<reference evidence="4" key="3">
    <citation type="submission" date="2017-02" db="EMBL/GenBank/DDBJ databases">
        <authorList>
            <person name="Varghese N."/>
            <person name="Submissions S."/>
        </authorList>
    </citation>
    <scope>NUCLEOTIDE SEQUENCE [LARGE SCALE GENOMIC DNA]</scope>
    <source>
        <strain evidence="4">VKM Ac-2052</strain>
    </source>
</reference>
<dbReference type="EMBL" id="JYFC01000002">
    <property type="protein sequence ID" value="KJC64959.1"/>
    <property type="molecule type" value="Genomic_DNA"/>
</dbReference>
<proteinExistence type="predicted"/>
<keyword evidence="3" id="KW-1185">Reference proteome</keyword>
<reference evidence="2" key="4">
    <citation type="submission" date="2017-02" db="EMBL/GenBank/DDBJ databases">
        <authorList>
            <person name="Peterson S.W."/>
        </authorList>
    </citation>
    <scope>NUCLEOTIDE SEQUENCE [LARGE SCALE GENOMIC DNA]</scope>
    <source>
        <strain evidence="2">VKM Ac-2052</strain>
    </source>
</reference>